<evidence type="ECO:0000313" key="1">
    <source>
        <dbReference type="EMBL" id="GAA4331640.1"/>
    </source>
</evidence>
<protein>
    <recommendedName>
        <fullName evidence="3">DUF4304 domain-containing protein</fullName>
    </recommendedName>
</protein>
<sequence length="244" mass="27332">METELTRTAAKAVFMKAFGAQLEAYGFREQASGRGLYEYVHTAPGGARYVFKGTFTRQGDFHPLLQVYYPEVTAFIGTVAPWIAERAGTAVFSTHFTDFLDADNSDGYLHSTGPHPYHPIPAPLTEPRMRQWAAELAAAWLPTALVPVLERTGSLEAAEALLNAENPVKPPRYRFAGSQRWMNSVLTRYVPVHFIMGLVLAHLLRRRNLPELRDGAANYLRRNRQVDNELFDLLQKVVDATAEG</sequence>
<dbReference type="EMBL" id="BAABGY010000007">
    <property type="protein sequence ID" value="GAA4331640.1"/>
    <property type="molecule type" value="Genomic_DNA"/>
</dbReference>
<evidence type="ECO:0008006" key="3">
    <source>
        <dbReference type="Google" id="ProtNLM"/>
    </source>
</evidence>
<proteinExistence type="predicted"/>
<gene>
    <name evidence="1" type="ORF">GCM10023184_23690</name>
</gene>
<dbReference type="RefSeq" id="WP_345255933.1">
    <property type="nucleotide sequence ID" value="NZ_BAABGY010000007.1"/>
</dbReference>
<keyword evidence="2" id="KW-1185">Reference proteome</keyword>
<accession>A0ABP8GY76</accession>
<reference evidence="2" key="1">
    <citation type="journal article" date="2019" name="Int. J. Syst. Evol. Microbiol.">
        <title>The Global Catalogue of Microorganisms (GCM) 10K type strain sequencing project: providing services to taxonomists for standard genome sequencing and annotation.</title>
        <authorList>
            <consortium name="The Broad Institute Genomics Platform"/>
            <consortium name="The Broad Institute Genome Sequencing Center for Infectious Disease"/>
            <person name="Wu L."/>
            <person name="Ma J."/>
        </authorList>
    </citation>
    <scope>NUCLEOTIDE SEQUENCE [LARGE SCALE GENOMIC DNA]</scope>
    <source>
        <strain evidence="2">JCM 17919</strain>
    </source>
</reference>
<comment type="caution">
    <text evidence="1">The sequence shown here is derived from an EMBL/GenBank/DDBJ whole genome shotgun (WGS) entry which is preliminary data.</text>
</comment>
<evidence type="ECO:0000313" key="2">
    <source>
        <dbReference type="Proteomes" id="UP001501725"/>
    </source>
</evidence>
<organism evidence="1 2">
    <name type="scientific">Flaviaesturariibacter amylovorans</name>
    <dbReference type="NCBI Taxonomy" id="1084520"/>
    <lineage>
        <taxon>Bacteria</taxon>
        <taxon>Pseudomonadati</taxon>
        <taxon>Bacteroidota</taxon>
        <taxon>Chitinophagia</taxon>
        <taxon>Chitinophagales</taxon>
        <taxon>Chitinophagaceae</taxon>
        <taxon>Flaviaestuariibacter</taxon>
    </lineage>
</organism>
<name>A0ABP8GY76_9BACT</name>
<dbReference type="Proteomes" id="UP001501725">
    <property type="component" value="Unassembled WGS sequence"/>
</dbReference>